<dbReference type="EMBL" id="CM000833">
    <property type="protein sequence ID" value="EET04332.1"/>
    <property type="molecule type" value="Genomic_DNA"/>
</dbReference>
<dbReference type="HOGENOM" id="CLU_1923622_0_0_4"/>
<gene>
    <name evidence="1" type="ORF">BURPS1710A_A0746</name>
</gene>
<name>A0A0E1W3U9_BURPE</name>
<reference evidence="1" key="1">
    <citation type="submission" date="2009-05" db="EMBL/GenBank/DDBJ databases">
        <authorList>
            <person name="Harkins D.M."/>
            <person name="DeShazer D."/>
            <person name="Woods D.E."/>
            <person name="Brinkac L.M."/>
            <person name="Brown K.A."/>
            <person name="Hung G.C."/>
            <person name="Tuanyok A."/>
            <person name="Zhang B."/>
            <person name="Nierman W.C."/>
        </authorList>
    </citation>
    <scope>NUCLEOTIDE SEQUENCE [LARGE SCALE GENOMIC DNA]</scope>
    <source>
        <strain evidence="1">1710a</strain>
    </source>
</reference>
<accession>A0A0E1W3U9</accession>
<dbReference type="AlphaFoldDB" id="A0A0E1W3U9"/>
<protein>
    <submittedName>
        <fullName evidence="1">Uncharacterized protein</fullName>
    </submittedName>
</protein>
<organism evidence="1">
    <name type="scientific">Burkholderia pseudomallei 1710a</name>
    <dbReference type="NCBI Taxonomy" id="320371"/>
    <lineage>
        <taxon>Bacteria</taxon>
        <taxon>Pseudomonadati</taxon>
        <taxon>Pseudomonadota</taxon>
        <taxon>Betaproteobacteria</taxon>
        <taxon>Burkholderiales</taxon>
        <taxon>Burkholderiaceae</taxon>
        <taxon>Burkholderia</taxon>
        <taxon>pseudomallei group</taxon>
    </lineage>
</organism>
<evidence type="ECO:0000313" key="1">
    <source>
        <dbReference type="EMBL" id="EET04332.1"/>
    </source>
</evidence>
<dbReference type="Proteomes" id="UP000001812">
    <property type="component" value="Chromosome II"/>
</dbReference>
<proteinExistence type="predicted"/>
<sequence length="151" mass="16695">MLALPHHGRAHLWTAAHWQDPCNRVSAPATGSRSAKDTCLGGYDQTAYPETSDWSFTRIYLPQAFNAGYRLLDDAGELWRAFEAAHHKARLPGRLEISMESFARAVEIVLKDSELMDAPGYCPEPTLWTHAAHQCGSIQSRHATGHVLATA</sequence>